<evidence type="ECO:0000313" key="3">
    <source>
        <dbReference type="Proteomes" id="UP000241201"/>
    </source>
</evidence>
<dbReference type="AlphaFoldDB" id="A0A2T3G3P5"/>
<dbReference type="SFLD" id="SFLDS00003">
    <property type="entry name" value="Haloacid_Dehalogenase"/>
    <property type="match status" value="1"/>
</dbReference>
<dbReference type="SUPFAM" id="SSF56784">
    <property type="entry name" value="HAD-like"/>
    <property type="match status" value="1"/>
</dbReference>
<dbReference type="PANTHER" id="PTHR10000:SF55">
    <property type="entry name" value="5-AMINO-6-(5-PHOSPHO-D-RIBITYLAMINO)URACIL PHOSPHATASE YCSE"/>
    <property type="match status" value="1"/>
</dbReference>
<dbReference type="Proteomes" id="UP001198439">
    <property type="component" value="Unassembled WGS sequence"/>
</dbReference>
<keyword evidence="3" id="KW-1185">Reference proteome</keyword>
<dbReference type="EMBL" id="PYLP01000001">
    <property type="protein sequence ID" value="PST42175.1"/>
    <property type="molecule type" value="Genomic_DNA"/>
</dbReference>
<dbReference type="RefSeq" id="WP_106986960.1">
    <property type="nucleotide sequence ID" value="NZ_DAWBWI010000261.1"/>
</dbReference>
<dbReference type="Pfam" id="PF08282">
    <property type="entry name" value="Hydrolase_3"/>
    <property type="match status" value="1"/>
</dbReference>
<evidence type="ECO:0000313" key="1">
    <source>
        <dbReference type="EMBL" id="MCB8610504.1"/>
    </source>
</evidence>
<dbReference type="GeneID" id="77469693"/>
<dbReference type="NCBIfam" id="TIGR00099">
    <property type="entry name" value="Cof-subfamily"/>
    <property type="match status" value="1"/>
</dbReference>
<name>A0A2T3G3P5_9FIRM</name>
<dbReference type="Gene3D" id="3.30.1240.10">
    <property type="match status" value="1"/>
</dbReference>
<dbReference type="PANTHER" id="PTHR10000">
    <property type="entry name" value="PHOSPHOSERINE PHOSPHATASE"/>
    <property type="match status" value="1"/>
</dbReference>
<comment type="caution">
    <text evidence="2">The sequence shown here is derived from an EMBL/GenBank/DDBJ whole genome shotgun (WGS) entry which is preliminary data.</text>
</comment>
<dbReference type="Gene3D" id="3.40.50.1000">
    <property type="entry name" value="HAD superfamily/HAD-like"/>
    <property type="match status" value="1"/>
</dbReference>
<dbReference type="SFLD" id="SFLDG01140">
    <property type="entry name" value="C2.B:_Phosphomannomutase_and_P"/>
    <property type="match status" value="1"/>
</dbReference>
<accession>A0A2T3G3P5</accession>
<proteinExistence type="predicted"/>
<sequence>MIKMIVSDVDGTLLSHGYINPKCIESIKKAQDKGVEFVVASGRDYYGITSVLDPLDIKCSAILGNGAQYCNKEGKVLMDCYLNKKKLKEILPIFIEHHTSYMIFTTNGFYSTLEPDYVRDRFAYRGSVRFGNKMEDFLPGGPLSDSPACQIQQFDSIDEFIERDLEVIKVEAFSHDETEIQKVIPYFKDMKEIAYLSSYPDNVEITNENAQKGLILEKVIDQLNIKKEEVIVLGDGMNDITLFERFPYSFAPNNAEKVIQEKAYKVVSSCKDGAVSEAIEYALENL</sequence>
<dbReference type="NCBIfam" id="TIGR01484">
    <property type="entry name" value="HAD-SF-IIB"/>
    <property type="match status" value="1"/>
</dbReference>
<reference evidence="2" key="2">
    <citation type="journal article" date="2019" name="Int. J. Syst. Evol. Microbiol.">
        <title>Faecalibacillus intestinalis gen. nov., sp. nov. and Faecalibacillus faecis sp. nov., isolated from human faeces.</title>
        <authorList>
            <person name="Seo B."/>
            <person name="Jeon K."/>
            <person name="Baek I."/>
            <person name="Lee Y.M."/>
            <person name="Baek K."/>
            <person name="Ko G."/>
        </authorList>
    </citation>
    <scope>NUCLEOTIDE SEQUENCE</scope>
    <source>
        <strain evidence="2">SNUG30370</strain>
    </source>
</reference>
<dbReference type="GO" id="GO:0000287">
    <property type="term" value="F:magnesium ion binding"/>
    <property type="evidence" value="ECO:0007669"/>
    <property type="project" value="TreeGrafter"/>
</dbReference>
<evidence type="ECO:0000313" key="2">
    <source>
        <dbReference type="EMBL" id="PST42175.1"/>
    </source>
</evidence>
<keyword evidence="2" id="KW-0378">Hydrolase</keyword>
<reference evidence="3" key="1">
    <citation type="submission" date="2018-03" db="EMBL/GenBank/DDBJ databases">
        <title>Lachnoclostridium SNUG30370 gen.nov., sp.nov., isolated from human faeces.</title>
        <authorList>
            <person name="Seo B."/>
            <person name="Jeon K."/>
            <person name="Ko G."/>
        </authorList>
    </citation>
    <scope>NUCLEOTIDE SEQUENCE [LARGE SCALE GENOMIC DNA]</scope>
    <source>
        <strain evidence="3">SNUG30370</strain>
    </source>
</reference>
<dbReference type="GO" id="GO:0016791">
    <property type="term" value="F:phosphatase activity"/>
    <property type="evidence" value="ECO:0007669"/>
    <property type="project" value="TreeGrafter"/>
</dbReference>
<dbReference type="InterPro" id="IPR000150">
    <property type="entry name" value="Cof"/>
</dbReference>
<dbReference type="InterPro" id="IPR036412">
    <property type="entry name" value="HAD-like_sf"/>
</dbReference>
<dbReference type="GO" id="GO:0005829">
    <property type="term" value="C:cytosol"/>
    <property type="evidence" value="ECO:0007669"/>
    <property type="project" value="TreeGrafter"/>
</dbReference>
<gene>
    <name evidence="2" type="ORF">C7U55_01055</name>
    <name evidence="1" type="ORF">LJD69_07855</name>
</gene>
<protein>
    <submittedName>
        <fullName evidence="2">Cof-type HAD-IIB family hydrolase</fullName>
    </submittedName>
</protein>
<dbReference type="EMBL" id="JAJDKZ010000019">
    <property type="protein sequence ID" value="MCB8610504.1"/>
    <property type="molecule type" value="Genomic_DNA"/>
</dbReference>
<organism evidence="2 3">
    <name type="scientific">Faecalibacillus faecis</name>
    <dbReference type="NCBI Taxonomy" id="1982628"/>
    <lineage>
        <taxon>Bacteria</taxon>
        <taxon>Bacillati</taxon>
        <taxon>Bacillota</taxon>
        <taxon>Erysipelotrichia</taxon>
        <taxon>Erysipelotrichales</taxon>
        <taxon>Coprobacillaceae</taxon>
        <taxon>Faecalibacillus</taxon>
    </lineage>
</organism>
<dbReference type="Proteomes" id="UP000241201">
    <property type="component" value="Unassembled WGS sequence"/>
</dbReference>
<dbReference type="InterPro" id="IPR023214">
    <property type="entry name" value="HAD_sf"/>
</dbReference>
<dbReference type="InterPro" id="IPR006379">
    <property type="entry name" value="HAD-SF_hydro_IIB"/>
</dbReference>
<reference evidence="1" key="3">
    <citation type="submission" date="2021-10" db="EMBL/GenBank/DDBJ databases">
        <title>Collection of gut derived symbiotic bacterial strains cultured from healthy donors.</title>
        <authorList>
            <person name="Lin H."/>
            <person name="Littmann E."/>
            <person name="Kohout C."/>
            <person name="Pamer E.G."/>
        </authorList>
    </citation>
    <scope>NUCLEOTIDE SEQUENCE</scope>
    <source>
        <strain evidence="1">DFI.4.48</strain>
    </source>
</reference>